<name>A0A3G5AE42_9VIRU</name>
<reference evidence="1" key="1">
    <citation type="submission" date="2018-10" db="EMBL/GenBank/DDBJ databases">
        <title>Hidden diversity of soil giant viruses.</title>
        <authorList>
            <person name="Schulz F."/>
            <person name="Alteio L."/>
            <person name="Goudeau D."/>
            <person name="Ryan E.M."/>
            <person name="Malmstrom R.R."/>
            <person name="Blanchard J."/>
            <person name="Woyke T."/>
        </authorList>
    </citation>
    <scope>NUCLEOTIDE SEQUENCE</scope>
    <source>
        <strain evidence="1">HYV1</strain>
    </source>
</reference>
<gene>
    <name evidence="1" type="ORF">Hyperionvirus28_29</name>
</gene>
<accession>A0A3G5AE42</accession>
<sequence length="44" mass="5108">MCRECDDELNECTVCPQNCLINYCYSLVCKTVCSGEYCWVECLK</sequence>
<evidence type="ECO:0000313" key="1">
    <source>
        <dbReference type="EMBL" id="AYV84541.1"/>
    </source>
</evidence>
<proteinExistence type="predicted"/>
<organism evidence="1">
    <name type="scientific">Hyperionvirus sp</name>
    <dbReference type="NCBI Taxonomy" id="2487770"/>
    <lineage>
        <taxon>Viruses</taxon>
        <taxon>Varidnaviria</taxon>
        <taxon>Bamfordvirae</taxon>
        <taxon>Nucleocytoviricota</taxon>
        <taxon>Megaviricetes</taxon>
        <taxon>Imitervirales</taxon>
        <taxon>Mimiviridae</taxon>
        <taxon>Klosneuvirinae</taxon>
    </lineage>
</organism>
<dbReference type="EMBL" id="MK072410">
    <property type="protein sequence ID" value="AYV84541.1"/>
    <property type="molecule type" value="Genomic_DNA"/>
</dbReference>
<protein>
    <submittedName>
        <fullName evidence="1">Uncharacterized protein</fullName>
    </submittedName>
</protein>